<dbReference type="AlphaFoldDB" id="A0A507DXR9"/>
<evidence type="ECO:0000256" key="2">
    <source>
        <dbReference type="ARBA" id="ARBA00012169"/>
    </source>
</evidence>
<dbReference type="SUPFAM" id="SSF56112">
    <property type="entry name" value="Protein kinase-like (PK-like)"/>
    <property type="match status" value="1"/>
</dbReference>
<evidence type="ECO:0000256" key="1">
    <source>
        <dbReference type="ARBA" id="ARBA00001686"/>
    </source>
</evidence>
<dbReference type="GO" id="GO:0005737">
    <property type="term" value="C:cytoplasm"/>
    <property type="evidence" value="ECO:0007669"/>
    <property type="project" value="TreeGrafter"/>
</dbReference>
<dbReference type="Proteomes" id="UP000318582">
    <property type="component" value="Unassembled WGS sequence"/>
</dbReference>
<dbReference type="PANTHER" id="PTHR10048">
    <property type="entry name" value="PHOSPHATIDYLINOSITOL KINASE"/>
    <property type="match status" value="1"/>
</dbReference>
<dbReference type="PROSITE" id="PS00916">
    <property type="entry name" value="PI3_4_KINASE_2"/>
    <property type="match status" value="1"/>
</dbReference>
<protein>
    <recommendedName>
        <fullName evidence="2">1-phosphatidylinositol 4-kinase</fullName>
        <ecNumber evidence="2">2.7.1.67</ecNumber>
    </recommendedName>
</protein>
<comment type="catalytic activity">
    <reaction evidence="1">
        <text>a 1,2-diacyl-sn-glycero-3-phospho-(1D-myo-inositol) + ATP = a 1,2-diacyl-sn-glycero-3-phospho-(1D-myo-inositol 4-phosphate) + ADP + H(+)</text>
        <dbReference type="Rhea" id="RHEA:19877"/>
        <dbReference type="ChEBI" id="CHEBI:15378"/>
        <dbReference type="ChEBI" id="CHEBI:30616"/>
        <dbReference type="ChEBI" id="CHEBI:57880"/>
        <dbReference type="ChEBI" id="CHEBI:58178"/>
        <dbReference type="ChEBI" id="CHEBI:456216"/>
        <dbReference type="EC" id="2.7.1.67"/>
    </reaction>
</comment>
<dbReference type="SMART" id="SM00146">
    <property type="entry name" value="PI3Kc"/>
    <property type="match status" value="1"/>
</dbReference>
<dbReference type="InterPro" id="IPR015433">
    <property type="entry name" value="PI3/4_kinase"/>
</dbReference>
<gene>
    <name evidence="8" type="ORF">PhCBS80983_g04435</name>
</gene>
<feature type="region of interest" description="Disordered" evidence="5">
    <location>
        <begin position="123"/>
        <end position="162"/>
    </location>
</feature>
<dbReference type="PROSITE" id="PS50290">
    <property type="entry name" value="PI3_4_KINASE_3"/>
    <property type="match status" value="1"/>
</dbReference>
<feature type="compositionally biased region" description="Polar residues" evidence="5">
    <location>
        <begin position="481"/>
        <end position="491"/>
    </location>
</feature>
<feature type="transmembrane region" description="Helical" evidence="6">
    <location>
        <begin position="54"/>
        <end position="74"/>
    </location>
</feature>
<dbReference type="Gene3D" id="1.10.1070.11">
    <property type="entry name" value="Phosphatidylinositol 3-/4-kinase, catalytic domain"/>
    <property type="match status" value="1"/>
</dbReference>
<dbReference type="GO" id="GO:0004430">
    <property type="term" value="F:1-phosphatidylinositol 4-kinase activity"/>
    <property type="evidence" value="ECO:0007669"/>
    <property type="project" value="UniProtKB-EC"/>
</dbReference>
<keyword evidence="9" id="KW-1185">Reference proteome</keyword>
<dbReference type="FunFam" id="1.10.1070.11:FF:000016">
    <property type="entry name" value="PIK1p Phosphatidylinositol 4-kinase"/>
    <property type="match status" value="1"/>
</dbReference>
<keyword evidence="6" id="KW-0472">Membrane</keyword>
<dbReference type="EMBL" id="QEAQ01000070">
    <property type="protein sequence ID" value="TPX56579.1"/>
    <property type="molecule type" value="Genomic_DNA"/>
</dbReference>
<dbReference type="Gene3D" id="6.10.140.1260">
    <property type="match status" value="1"/>
</dbReference>
<feature type="domain" description="PI3K/PI4K catalytic" evidence="7">
    <location>
        <begin position="574"/>
        <end position="850"/>
    </location>
</feature>
<dbReference type="CDD" id="cd05168">
    <property type="entry name" value="PI4Kc_III_beta"/>
    <property type="match status" value="1"/>
</dbReference>
<dbReference type="GO" id="GO:0016020">
    <property type="term" value="C:membrane"/>
    <property type="evidence" value="ECO:0007669"/>
    <property type="project" value="TreeGrafter"/>
</dbReference>
<dbReference type="STRING" id="109895.A0A507DXR9"/>
<keyword evidence="6" id="KW-0812">Transmembrane</keyword>
<feature type="compositionally biased region" description="Polar residues" evidence="5">
    <location>
        <begin position="180"/>
        <end position="202"/>
    </location>
</feature>
<name>A0A507DXR9_9FUNG</name>
<dbReference type="Pfam" id="PF11522">
    <property type="entry name" value="Pik1"/>
    <property type="match status" value="1"/>
</dbReference>
<evidence type="ECO:0000313" key="8">
    <source>
        <dbReference type="EMBL" id="TPX56579.1"/>
    </source>
</evidence>
<feature type="region of interest" description="Disordered" evidence="5">
    <location>
        <begin position="180"/>
        <end position="208"/>
    </location>
</feature>
<dbReference type="InterPro" id="IPR018936">
    <property type="entry name" value="PI3/4_kinase_CS"/>
</dbReference>
<reference evidence="8 9" key="1">
    <citation type="journal article" date="2019" name="Sci. Rep.">
        <title>Comparative genomics of chytrid fungi reveal insights into the obligate biotrophic and pathogenic lifestyle of Synchytrium endobioticum.</title>
        <authorList>
            <person name="van de Vossenberg B.T.L.H."/>
            <person name="Warris S."/>
            <person name="Nguyen H.D.T."/>
            <person name="van Gent-Pelzer M.P.E."/>
            <person name="Joly D.L."/>
            <person name="van de Geest H.C."/>
            <person name="Bonants P.J.M."/>
            <person name="Smith D.S."/>
            <person name="Levesque C.A."/>
            <person name="van der Lee T.A.J."/>
        </authorList>
    </citation>
    <scope>NUCLEOTIDE SEQUENCE [LARGE SCALE GENOMIC DNA]</scope>
    <source>
        <strain evidence="8 9">CBS 809.83</strain>
    </source>
</reference>
<feature type="compositionally biased region" description="Low complexity" evidence="5">
    <location>
        <begin position="318"/>
        <end position="336"/>
    </location>
</feature>
<keyword evidence="4 8" id="KW-0418">Kinase</keyword>
<dbReference type="GO" id="GO:0046854">
    <property type="term" value="P:phosphatidylinositol phosphate biosynthetic process"/>
    <property type="evidence" value="ECO:0007669"/>
    <property type="project" value="InterPro"/>
</dbReference>
<dbReference type="InterPro" id="IPR057754">
    <property type="entry name" value="PI4-kinase_beta/PIK1_cat"/>
</dbReference>
<feature type="compositionally biased region" description="Basic and acidic residues" evidence="5">
    <location>
        <begin position="342"/>
        <end position="352"/>
    </location>
</feature>
<dbReference type="PROSITE" id="PS00915">
    <property type="entry name" value="PI3_4_KINASE_1"/>
    <property type="match status" value="1"/>
</dbReference>
<feature type="region of interest" description="Disordered" evidence="5">
    <location>
        <begin position="309"/>
        <end position="357"/>
    </location>
</feature>
<proteinExistence type="predicted"/>
<organism evidence="8 9">
    <name type="scientific">Powellomyces hirtus</name>
    <dbReference type="NCBI Taxonomy" id="109895"/>
    <lineage>
        <taxon>Eukaryota</taxon>
        <taxon>Fungi</taxon>
        <taxon>Fungi incertae sedis</taxon>
        <taxon>Chytridiomycota</taxon>
        <taxon>Chytridiomycota incertae sedis</taxon>
        <taxon>Chytridiomycetes</taxon>
        <taxon>Spizellomycetales</taxon>
        <taxon>Powellomycetaceae</taxon>
        <taxon>Powellomyces</taxon>
    </lineage>
</organism>
<dbReference type="InterPro" id="IPR000403">
    <property type="entry name" value="PI3/4_kinase_cat_dom"/>
</dbReference>
<feature type="region of interest" description="Disordered" evidence="5">
    <location>
        <begin position="474"/>
        <end position="493"/>
    </location>
</feature>
<evidence type="ECO:0000256" key="5">
    <source>
        <dbReference type="SAM" id="MobiDB-lite"/>
    </source>
</evidence>
<evidence type="ECO:0000256" key="4">
    <source>
        <dbReference type="ARBA" id="ARBA00022777"/>
    </source>
</evidence>
<dbReference type="InterPro" id="IPR011009">
    <property type="entry name" value="Kinase-like_dom_sf"/>
</dbReference>
<dbReference type="InterPro" id="IPR036940">
    <property type="entry name" value="PI3/4_kinase_cat_sf"/>
</dbReference>
<dbReference type="PANTHER" id="PTHR10048:SF22">
    <property type="entry name" value="PHOSPHATIDYLINOSITOL 4-KINASE BETA"/>
    <property type="match status" value="1"/>
</dbReference>
<dbReference type="GO" id="GO:0048015">
    <property type="term" value="P:phosphatidylinositol-mediated signaling"/>
    <property type="evidence" value="ECO:0007669"/>
    <property type="project" value="TreeGrafter"/>
</dbReference>
<dbReference type="Pfam" id="PF00454">
    <property type="entry name" value="PI3_PI4_kinase"/>
    <property type="match status" value="1"/>
</dbReference>
<dbReference type="InterPro" id="IPR021601">
    <property type="entry name" value="Phosphatidylino_kinase_fungi"/>
</dbReference>
<keyword evidence="6" id="KW-1133">Transmembrane helix</keyword>
<feature type="region of interest" description="Disordered" evidence="5">
    <location>
        <begin position="378"/>
        <end position="414"/>
    </location>
</feature>
<dbReference type="EC" id="2.7.1.67" evidence="2"/>
<evidence type="ECO:0000256" key="6">
    <source>
        <dbReference type="SAM" id="Phobius"/>
    </source>
</evidence>
<evidence type="ECO:0000256" key="3">
    <source>
        <dbReference type="ARBA" id="ARBA00022679"/>
    </source>
</evidence>
<sequence>MHLNTNTESYRYCQRMYHQCQAIVFGDSPSTDSGKSSAPSWKDLFHRTKMRENVRPAVVGIGAVLAAGVCSMVADTGMQMILSQGCKWKSLAVDSDETSSEPTSLAARRSESVKDTRALEKGFGAAASAGRRHSTDNLSSRRRGLSVVSRIPTGSPTPDELSRGGAFSFDRFVARTTDSFRAHTSSNPTFRTGYSGDSSGAGQTPDRKHLEKSHYFHSEMQFMMTLVEISDRLRMVPKEARQSTLIAELSLLNHNLPATVCLPAWCPSSVSHPSHHRVARISPSDAVVLNSADRVPFLITVEVLEENHSMNESDMRRQSTSSPLPSVSTSVSQQSTSEEDSPVEKGEQRELTPIDTMLPIRRVEDPASAEYHRNVLQRRKSMASVSSRASYDGSPATQARPEVRDGTSGQQATPPVVDEFSERLRTAAVMLAQLYQQQQRELSAAQTPSSPSDASSPSIVVGAGGLPHQIGRPISQGGVGTTQPPGSPSITTKDRRNYQKLQADFESIKNRLIKEMVTLEEKRVKRLAADRRLSGGEEGAADDVLPETEENLRAQCQERDKDDPSAAVFRETWDTKMERIRASSPFGREPGWRLLSIIVKSGADLRQEQLALQLIKEMQRIWRESDVPVWVCYFRILITSDQSGIMETIRDAISVHSIKKEGYAKQLNEKGLPFTLYDYFVREFGHPSSTRFCAAQDNFMRSLAAYSVICYLLQIKDRHNGNILLDIQGHVIHIDFGFMLSNSPGSLGFELAPFKMPQEYVDILGGMDSDKFREFRDLMKECFLALRKKAEDLIGLVEMMEHGSRLPCFTGVTTKPSNVPVAGNPSSASFMSFLGSESENGKTTVTVPPTQSAPVTSTTGSVAAGKYPVAAALRERFHLALKETQVGDLVNSLVDRSCGSAYTRMYDSFQYYANGIL</sequence>
<keyword evidence="3" id="KW-0808">Transferase</keyword>
<evidence type="ECO:0000313" key="9">
    <source>
        <dbReference type="Proteomes" id="UP000318582"/>
    </source>
</evidence>
<evidence type="ECO:0000259" key="7">
    <source>
        <dbReference type="PROSITE" id="PS50290"/>
    </source>
</evidence>
<dbReference type="Gene3D" id="3.30.1010.10">
    <property type="entry name" value="Phosphatidylinositol 3-kinase Catalytic Subunit, Chain A, domain 4"/>
    <property type="match status" value="1"/>
</dbReference>
<accession>A0A507DXR9</accession>
<comment type="caution">
    <text evidence="8">The sequence shown here is derived from an EMBL/GenBank/DDBJ whole genome shotgun (WGS) entry which is preliminary data.</text>
</comment>